<evidence type="ECO:0000256" key="3">
    <source>
        <dbReference type="ARBA" id="ARBA00022692"/>
    </source>
</evidence>
<dbReference type="AlphaFoldDB" id="A0A2Z5TRL4"/>
<dbReference type="PANTHER" id="PTHR30250">
    <property type="entry name" value="PST FAMILY PREDICTED COLANIC ACID TRANSPORTER"/>
    <property type="match status" value="1"/>
</dbReference>
<feature type="transmembrane region" description="Helical" evidence="6">
    <location>
        <begin position="449"/>
        <end position="471"/>
    </location>
</feature>
<feature type="transmembrane region" description="Helical" evidence="6">
    <location>
        <begin position="255"/>
        <end position="275"/>
    </location>
</feature>
<keyword evidence="2" id="KW-1003">Cell membrane</keyword>
<evidence type="ECO:0000256" key="5">
    <source>
        <dbReference type="ARBA" id="ARBA00023136"/>
    </source>
</evidence>
<dbReference type="GO" id="GO:0005886">
    <property type="term" value="C:plasma membrane"/>
    <property type="evidence" value="ECO:0007669"/>
    <property type="project" value="UniProtKB-SubCell"/>
</dbReference>
<keyword evidence="4 6" id="KW-1133">Transmembrane helix</keyword>
<feature type="transmembrane region" description="Helical" evidence="6">
    <location>
        <begin position="47"/>
        <end position="70"/>
    </location>
</feature>
<dbReference type="PANTHER" id="PTHR30250:SF11">
    <property type="entry name" value="O-ANTIGEN TRANSPORTER-RELATED"/>
    <property type="match status" value="1"/>
</dbReference>
<name>A0A2Z5TRL4_9STRE</name>
<evidence type="ECO:0000256" key="4">
    <source>
        <dbReference type="ARBA" id="ARBA00022989"/>
    </source>
</evidence>
<dbReference type="OrthoDB" id="9815702at2"/>
<evidence type="ECO:0000313" key="8">
    <source>
        <dbReference type="Proteomes" id="UP000269331"/>
    </source>
</evidence>
<evidence type="ECO:0000256" key="2">
    <source>
        <dbReference type="ARBA" id="ARBA00022475"/>
    </source>
</evidence>
<sequence length="492" mass="54649">MEEKFEVKSVKFNFLMNVILKMSGVIFPLITFPYVSRVLFSEANGKIAFATSVIGYFSLVASMGIPSYGIRKCAEVRDDRERLSKVVKELLILNSIFTFLSYVVFAILLIIVPKFASETPLFLITSITIIFNMLGVEWFYQAIEQYQYITIRNITFKIVSILLMFILVHEPADYVLYAGINVLASVGSNILNVMRLSRYVELRGVKVQKYDLYIHLMPIITLFLYNATTVIFTSLDQVMLGFLTEDASVGFYSAAIKIKNILVSLITALGAVMLPKISYALKNESQTDFNRMITKSFNFIFISAVPVAMFFALMAKEIILVLAGETYVDAISILQFLMPSIIFIGLSSVTAWQLLIPLGKEKYTVIGAVIGAGVNILVNILAIPRLDAVGAALASSLAELAVLLVHAKALKDVLRKNFEGRELILSLVGTGISALATWGGKLLIVSNSNFFICLLCGFLFFGSYGLLLLIFKEKLITEAVHQIKGKLRQRGV</sequence>
<comment type="subcellular location">
    <subcellularLocation>
        <location evidence="1">Cell membrane</location>
        <topology evidence="1">Multi-pass membrane protein</topology>
    </subcellularLocation>
</comment>
<proteinExistence type="predicted"/>
<dbReference type="InterPro" id="IPR002797">
    <property type="entry name" value="Polysacc_synth"/>
</dbReference>
<feature type="transmembrane region" description="Helical" evidence="6">
    <location>
        <begin position="422"/>
        <end position="443"/>
    </location>
</feature>
<feature type="transmembrane region" description="Helical" evidence="6">
    <location>
        <begin position="174"/>
        <end position="191"/>
    </location>
</feature>
<dbReference type="KEGG" id="srq:SR187_6955"/>
<keyword evidence="5 6" id="KW-0472">Membrane</keyword>
<dbReference type="CDD" id="cd13128">
    <property type="entry name" value="MATE_Wzx_like"/>
    <property type="match status" value="1"/>
</dbReference>
<keyword evidence="3 6" id="KW-0812">Transmembrane</keyword>
<protein>
    <submittedName>
        <fullName evidence="7">Flippase</fullName>
    </submittedName>
</protein>
<dbReference type="RefSeq" id="WP_120171944.1">
    <property type="nucleotide sequence ID" value="NZ_AP018400.1"/>
</dbReference>
<dbReference type="EMBL" id="AP018400">
    <property type="protein sequence ID" value="BBA92995.1"/>
    <property type="molecule type" value="Genomic_DNA"/>
</dbReference>
<feature type="transmembrane region" description="Helical" evidence="6">
    <location>
        <begin position="212"/>
        <end position="235"/>
    </location>
</feature>
<evidence type="ECO:0000256" key="6">
    <source>
        <dbReference type="SAM" id="Phobius"/>
    </source>
</evidence>
<feature type="transmembrane region" description="Helical" evidence="6">
    <location>
        <begin position="121"/>
        <end position="140"/>
    </location>
</feature>
<feature type="transmembrane region" description="Helical" evidence="6">
    <location>
        <begin position="296"/>
        <end position="313"/>
    </location>
</feature>
<feature type="transmembrane region" description="Helical" evidence="6">
    <location>
        <begin position="363"/>
        <end position="383"/>
    </location>
</feature>
<organism evidence="7 8">
    <name type="scientific">Streptococcus ruminantium</name>
    <dbReference type="NCBI Taxonomy" id="1917441"/>
    <lineage>
        <taxon>Bacteria</taxon>
        <taxon>Bacillati</taxon>
        <taxon>Bacillota</taxon>
        <taxon>Bacilli</taxon>
        <taxon>Lactobacillales</taxon>
        <taxon>Streptococcaceae</taxon>
        <taxon>Streptococcus</taxon>
    </lineage>
</organism>
<feature type="transmembrane region" description="Helical" evidence="6">
    <location>
        <begin position="389"/>
        <end position="410"/>
    </location>
</feature>
<dbReference type="GeneID" id="52229923"/>
<dbReference type="InterPro" id="IPR050833">
    <property type="entry name" value="Poly_Biosynth_Transport"/>
</dbReference>
<evidence type="ECO:0000256" key="1">
    <source>
        <dbReference type="ARBA" id="ARBA00004651"/>
    </source>
</evidence>
<dbReference type="Proteomes" id="UP000269331">
    <property type="component" value="Chromosome"/>
</dbReference>
<dbReference type="Pfam" id="PF01943">
    <property type="entry name" value="Polysacc_synt"/>
    <property type="match status" value="1"/>
</dbReference>
<reference evidence="7 8" key="1">
    <citation type="journal article" date="2018" name="Genome Biol. Evol.">
        <title>Complete Genome Sequence of Streptococcus ruminantium sp. nov. GUT-187T (=DSM 104980T =JCM 31869T), the Type Strain of S. ruminantium, and Comparison with Genome Sequences of Streptococcus suis Strains.</title>
        <authorList>
            <person name="Tohya M."/>
            <person name="Sekizaki T."/>
            <person name="Miyoshi-Akiyama T."/>
        </authorList>
    </citation>
    <scope>NUCLEOTIDE SEQUENCE [LARGE SCALE GENOMIC DNA]</scope>
    <source>
        <strain evidence="7 8">GUT187T</strain>
    </source>
</reference>
<feature type="transmembrane region" description="Helical" evidence="6">
    <location>
        <begin position="12"/>
        <end position="35"/>
    </location>
</feature>
<gene>
    <name evidence="7" type="ORF">SR187_6955</name>
</gene>
<feature type="transmembrane region" description="Helical" evidence="6">
    <location>
        <begin position="91"/>
        <end position="115"/>
    </location>
</feature>
<feature type="transmembrane region" description="Helical" evidence="6">
    <location>
        <begin position="149"/>
        <end position="168"/>
    </location>
</feature>
<feature type="transmembrane region" description="Helical" evidence="6">
    <location>
        <begin position="333"/>
        <end position="356"/>
    </location>
</feature>
<evidence type="ECO:0000313" key="7">
    <source>
        <dbReference type="EMBL" id="BBA92995.1"/>
    </source>
</evidence>
<accession>A0A2Z5TRL4</accession>